<dbReference type="GeneID" id="63921474"/>
<dbReference type="RefSeq" id="XP_040879748.1">
    <property type="nucleotide sequence ID" value="XM_041028101.1"/>
</dbReference>
<evidence type="ECO:0000313" key="1">
    <source>
        <dbReference type="EMBL" id="KEQ62725.1"/>
    </source>
</evidence>
<dbReference type="Proteomes" id="UP000030672">
    <property type="component" value="Unassembled WGS sequence"/>
</dbReference>
<proteinExistence type="predicted"/>
<protein>
    <submittedName>
        <fullName evidence="1">Uncharacterized protein</fullName>
    </submittedName>
</protein>
<accession>A0A074VPQ7</accession>
<dbReference type="HOGENOM" id="CLU_1937735_0_0_1"/>
<dbReference type="AlphaFoldDB" id="A0A074VPQ7"/>
<reference evidence="1 2" key="1">
    <citation type="journal article" date="2014" name="BMC Genomics">
        <title>Genome sequencing of four Aureobasidium pullulans varieties: biotechnological potential, stress tolerance, and description of new species.</title>
        <authorList>
            <person name="Gostin Ar C."/>
            <person name="Ohm R.A."/>
            <person name="Kogej T."/>
            <person name="Sonjak S."/>
            <person name="Turk M."/>
            <person name="Zajc J."/>
            <person name="Zalar P."/>
            <person name="Grube M."/>
            <person name="Sun H."/>
            <person name="Han J."/>
            <person name="Sharma A."/>
            <person name="Chiniquy J."/>
            <person name="Ngan C.Y."/>
            <person name="Lipzen A."/>
            <person name="Barry K."/>
            <person name="Grigoriev I.V."/>
            <person name="Gunde-Cimerman N."/>
        </authorList>
    </citation>
    <scope>NUCLEOTIDE SEQUENCE [LARGE SCALE GENOMIC DNA]</scope>
    <source>
        <strain evidence="1 2">CBS 110374</strain>
    </source>
</reference>
<sequence length="138" mass="15724">MCQPVTPSIRNTLQHSNRLLTRIIVDAYILLETSPLPQWDMSEEGREHLEDLTLHDLLVCVVPLPRSDRLPNNNRLDYLAFISLNMYNVSVDSDENIFLVAGEPAGDKRSALNMLLWSIQTRIAMKFVMTEEVTISPS</sequence>
<organism evidence="1 2">
    <name type="scientific">Aureobasidium melanogenum (strain CBS 110374)</name>
    <name type="common">Aureobasidium pullulans var. melanogenum</name>
    <dbReference type="NCBI Taxonomy" id="1043003"/>
    <lineage>
        <taxon>Eukaryota</taxon>
        <taxon>Fungi</taxon>
        <taxon>Dikarya</taxon>
        <taxon>Ascomycota</taxon>
        <taxon>Pezizomycotina</taxon>
        <taxon>Dothideomycetes</taxon>
        <taxon>Dothideomycetidae</taxon>
        <taxon>Dothideales</taxon>
        <taxon>Saccotheciaceae</taxon>
        <taxon>Aureobasidium</taxon>
    </lineage>
</organism>
<keyword evidence="2" id="KW-1185">Reference proteome</keyword>
<gene>
    <name evidence="1" type="ORF">M437DRAFT_84428</name>
</gene>
<evidence type="ECO:0000313" key="2">
    <source>
        <dbReference type="Proteomes" id="UP000030672"/>
    </source>
</evidence>
<dbReference type="EMBL" id="KL584833">
    <property type="protein sequence ID" value="KEQ62725.1"/>
    <property type="molecule type" value="Genomic_DNA"/>
</dbReference>
<name>A0A074VPQ7_AURM1</name>